<evidence type="ECO:0000256" key="4">
    <source>
        <dbReference type="ARBA" id="ARBA00023175"/>
    </source>
</evidence>
<organism evidence="8 9">
    <name type="scientific">Magallana gigas</name>
    <name type="common">Pacific oyster</name>
    <name type="synonym">Crassostrea gigas</name>
    <dbReference type="NCBI Taxonomy" id="29159"/>
    <lineage>
        <taxon>Eukaryota</taxon>
        <taxon>Metazoa</taxon>
        <taxon>Spiralia</taxon>
        <taxon>Lophotrochozoa</taxon>
        <taxon>Mollusca</taxon>
        <taxon>Bivalvia</taxon>
        <taxon>Autobranchia</taxon>
        <taxon>Pteriomorphia</taxon>
        <taxon>Ostreida</taxon>
        <taxon>Ostreoidea</taxon>
        <taxon>Ostreidae</taxon>
        <taxon>Magallana</taxon>
    </lineage>
</organism>
<keyword evidence="3 6" id="KW-0518">Myosin</keyword>
<dbReference type="OrthoDB" id="370884at2759"/>
<dbReference type="Pfam" id="PF00063">
    <property type="entry name" value="Myosin_head"/>
    <property type="match status" value="2"/>
</dbReference>
<feature type="binding site" evidence="6">
    <location>
        <begin position="117"/>
        <end position="124"/>
    </location>
    <ligand>
        <name>ATP</name>
        <dbReference type="ChEBI" id="CHEBI:30616"/>
    </ligand>
</feature>
<evidence type="ECO:0000256" key="5">
    <source>
        <dbReference type="ARBA" id="ARBA00023203"/>
    </source>
</evidence>
<dbReference type="CDD" id="cd14881">
    <property type="entry name" value="MYSc_Myo20"/>
    <property type="match status" value="1"/>
</dbReference>
<dbReference type="InterPro" id="IPR036029">
    <property type="entry name" value="MYSc_Myo20"/>
</dbReference>
<dbReference type="OMA" id="IVHPHVN"/>
<evidence type="ECO:0000313" key="8">
    <source>
        <dbReference type="EnsemblMetazoa" id="G2093.2:cds"/>
    </source>
</evidence>
<dbReference type="SUPFAM" id="SSF52540">
    <property type="entry name" value="P-loop containing nucleoside triphosphate hydrolases"/>
    <property type="match status" value="1"/>
</dbReference>
<evidence type="ECO:0000256" key="6">
    <source>
        <dbReference type="PROSITE-ProRule" id="PRU00782"/>
    </source>
</evidence>
<dbReference type="CDD" id="cd23766">
    <property type="entry name" value="IQCG"/>
    <property type="match status" value="1"/>
</dbReference>
<dbReference type="EnsemblMetazoa" id="G2093.2">
    <property type="protein sequence ID" value="G2093.2:cds"/>
    <property type="gene ID" value="G2093"/>
</dbReference>
<dbReference type="PRINTS" id="PR00193">
    <property type="entry name" value="MYOSINHEAVY"/>
</dbReference>
<dbReference type="InterPro" id="IPR001609">
    <property type="entry name" value="Myosin_head_motor_dom-like"/>
</dbReference>
<dbReference type="PROSITE" id="PS51456">
    <property type="entry name" value="MYOSIN_MOTOR"/>
    <property type="match status" value="1"/>
</dbReference>
<evidence type="ECO:0000259" key="7">
    <source>
        <dbReference type="PROSITE" id="PS51456"/>
    </source>
</evidence>
<protein>
    <recommendedName>
        <fullName evidence="7">Myosin motor domain-containing protein</fullName>
    </recommendedName>
</protein>
<dbReference type="GO" id="GO:0003774">
    <property type="term" value="F:cytoskeletal motor activity"/>
    <property type="evidence" value="ECO:0007669"/>
    <property type="project" value="UniProtKB-UniRule"/>
</dbReference>
<dbReference type="Gene3D" id="1.20.5.4820">
    <property type="match status" value="1"/>
</dbReference>
<dbReference type="Proteomes" id="UP000005408">
    <property type="component" value="Unassembled WGS sequence"/>
</dbReference>
<sequence>MEKEDDVSANKSDNQNILGEGWCLAMTDFSLIEDLTHLVGPLTEETVVRCLQAKFYSQRFQCKLGPVVVSLNNNRYRPAARCLVEPAQPQWLLDGLVREAVTQHADTGHSQAIICSGESGSGKTFWAMHMLRQLFDLAGGGSETDAFKHLSATLTVLRSLCSAATVTNTESSRVGFFIENFITDSAIYRTKIHSYLLDRERVCSVQQNERNYHIFYQMLAGLGPEEKAKLHLTGYSMHNLSYLSLGNTHVWNEMEEKSRFDAWKNSLGILGIPFSDVMRIFSAILLLGNIEFIEGTGLELDIIGNNEIKSVAALLGVSGVALYRGFTTRTRNTRGQLCKSLADVYSANATRNALAKSLYSRTVAAILKRANSLRRPNINSSLSGSTESNLHHVDPGGTSFSEQMFSRSSSIRSGYEKTKYDGFISIIDMFGFETAQKNQLEQLCVNLCAETIQHFYNTYIFKSTMQALKDEDIQTEVEVRYLDNEPILELLTSQRNGILNILDIECAQPRSSIEVYTSKVKAHHRVNNYFFEPLPKADTIFGIRHFAGRVVYNADNFLQNNQDTLPDDVVSVFSKQNCNFGFVSHLFAQENKPVAGDVSSGPHGLKHRILPNSSDFKRNGTRGTLSSDFQTKLDNLLKTLMHSKPHFVLCLKSNDRGEMDQFDGDVIIRQLRSLQVLETVHLMAGGIPHRMRYKSFNNRYKIFFGHTKPYQLDTQQDQCKAILNNFLKAMDESKLPYVSTQWMYGKKHIFFSEGTRQQLEAMRAERINKAAAIIQAYWKGRLCRKYWSRYKHQLLSDRESVKSSKTGSSWKSNKAKKVAIIRKDENLLQQASKYYNISLESAPSVPPNRLYCVAKNIRLGYPHHRIMKDDYPKEPVNGKVLSRGEEVDVVGPSAKRGHLIVKNSNIVMDVPYHLLDLKTIPELPAMDI</sequence>
<dbReference type="GO" id="GO:0005524">
    <property type="term" value="F:ATP binding"/>
    <property type="evidence" value="ECO:0007669"/>
    <property type="project" value="UniProtKB-UniRule"/>
</dbReference>
<dbReference type="PROSITE" id="PS50096">
    <property type="entry name" value="IQ"/>
    <property type="match status" value="1"/>
</dbReference>
<proteinExistence type="inferred from homology"/>
<dbReference type="SMART" id="SM00242">
    <property type="entry name" value="MYSc"/>
    <property type="match status" value="1"/>
</dbReference>
<dbReference type="GO" id="GO:0007015">
    <property type="term" value="P:actin filament organization"/>
    <property type="evidence" value="ECO:0007669"/>
    <property type="project" value="TreeGrafter"/>
</dbReference>
<keyword evidence="5 6" id="KW-0009">Actin-binding</keyword>
<dbReference type="GO" id="GO:0005737">
    <property type="term" value="C:cytoplasm"/>
    <property type="evidence" value="ECO:0007669"/>
    <property type="project" value="TreeGrafter"/>
</dbReference>
<dbReference type="Gene3D" id="1.20.58.530">
    <property type="match status" value="1"/>
</dbReference>
<dbReference type="GO" id="GO:0051015">
    <property type="term" value="F:actin filament binding"/>
    <property type="evidence" value="ECO:0007669"/>
    <property type="project" value="TreeGrafter"/>
</dbReference>
<keyword evidence="2 6" id="KW-0067">ATP-binding</keyword>
<feature type="region of interest" description="Actin-binding" evidence="6">
    <location>
        <begin position="633"/>
        <end position="655"/>
    </location>
</feature>
<dbReference type="Gene3D" id="1.20.120.720">
    <property type="entry name" value="Myosin VI head, motor domain, U50 subdomain"/>
    <property type="match status" value="1"/>
</dbReference>
<dbReference type="GO" id="GO:0016020">
    <property type="term" value="C:membrane"/>
    <property type="evidence" value="ECO:0007669"/>
    <property type="project" value="TreeGrafter"/>
</dbReference>
<keyword evidence="9" id="KW-1185">Reference proteome</keyword>
<evidence type="ECO:0000256" key="1">
    <source>
        <dbReference type="ARBA" id="ARBA00022741"/>
    </source>
</evidence>
<keyword evidence="1 6" id="KW-0547">Nucleotide-binding</keyword>
<dbReference type="InterPro" id="IPR027417">
    <property type="entry name" value="P-loop_NTPase"/>
</dbReference>
<dbReference type="Gene3D" id="1.10.10.820">
    <property type="match status" value="1"/>
</dbReference>
<keyword evidence="4 6" id="KW-0505">Motor protein</keyword>
<dbReference type="PANTHER" id="PTHR13140:SF498">
    <property type="entry name" value="DACHS, ISOFORM E"/>
    <property type="match status" value="1"/>
</dbReference>
<evidence type="ECO:0000313" key="9">
    <source>
        <dbReference type="Proteomes" id="UP000005408"/>
    </source>
</evidence>
<reference evidence="8" key="1">
    <citation type="submission" date="2022-08" db="UniProtKB">
        <authorList>
            <consortium name="EnsemblMetazoa"/>
        </authorList>
    </citation>
    <scope>IDENTIFICATION</scope>
    <source>
        <strain evidence="8">05x7-T-G4-1.051#20</strain>
    </source>
</reference>
<dbReference type="GO" id="GO:0016459">
    <property type="term" value="C:myosin complex"/>
    <property type="evidence" value="ECO:0007669"/>
    <property type="project" value="UniProtKB-KW"/>
</dbReference>
<feature type="domain" description="Myosin motor" evidence="7">
    <location>
        <begin position="1"/>
        <end position="764"/>
    </location>
</feature>
<comment type="similarity">
    <text evidence="6">Belongs to the TRAFAC class myosin-kinesin ATPase superfamily. Myosin family.</text>
</comment>
<accession>A0A8W8JUP2</accession>
<dbReference type="Gene3D" id="3.40.850.10">
    <property type="entry name" value="Kinesin motor domain"/>
    <property type="match status" value="1"/>
</dbReference>
<evidence type="ECO:0000256" key="3">
    <source>
        <dbReference type="ARBA" id="ARBA00023123"/>
    </source>
</evidence>
<name>A0A8W8JUP2_MAGGI</name>
<dbReference type="AlphaFoldDB" id="A0A8W8JUP2"/>
<dbReference type="PANTHER" id="PTHR13140">
    <property type="entry name" value="MYOSIN"/>
    <property type="match status" value="1"/>
</dbReference>
<dbReference type="InterPro" id="IPR036961">
    <property type="entry name" value="Kinesin_motor_dom_sf"/>
</dbReference>
<evidence type="ECO:0000256" key="2">
    <source>
        <dbReference type="ARBA" id="ARBA00022840"/>
    </source>
</evidence>